<dbReference type="RefSeq" id="XP_047775646.1">
    <property type="nucleotide sequence ID" value="XM_047924599.1"/>
</dbReference>
<feature type="region of interest" description="Disordered" evidence="1">
    <location>
        <begin position="340"/>
        <end position="362"/>
    </location>
</feature>
<gene>
    <name evidence="3" type="ORF">C8Q71DRAFT_775413</name>
</gene>
<keyword evidence="2" id="KW-1133">Transmembrane helix</keyword>
<evidence type="ECO:0000313" key="3">
    <source>
        <dbReference type="EMBL" id="KAH9832880.1"/>
    </source>
</evidence>
<keyword evidence="4" id="KW-1185">Reference proteome</keyword>
<feature type="transmembrane region" description="Helical" evidence="2">
    <location>
        <begin position="185"/>
        <end position="205"/>
    </location>
</feature>
<organism evidence="3 4">
    <name type="scientific">Rhodofomes roseus</name>
    <dbReference type="NCBI Taxonomy" id="34475"/>
    <lineage>
        <taxon>Eukaryota</taxon>
        <taxon>Fungi</taxon>
        <taxon>Dikarya</taxon>
        <taxon>Basidiomycota</taxon>
        <taxon>Agaricomycotina</taxon>
        <taxon>Agaricomycetes</taxon>
        <taxon>Polyporales</taxon>
        <taxon>Rhodofomes</taxon>
    </lineage>
</organism>
<reference evidence="3 4" key="1">
    <citation type="journal article" date="2021" name="Environ. Microbiol.">
        <title>Gene family expansions and transcriptome signatures uncover fungal adaptations to wood decay.</title>
        <authorList>
            <person name="Hage H."/>
            <person name="Miyauchi S."/>
            <person name="Viragh M."/>
            <person name="Drula E."/>
            <person name="Min B."/>
            <person name="Chaduli D."/>
            <person name="Navarro D."/>
            <person name="Favel A."/>
            <person name="Norest M."/>
            <person name="Lesage-Meessen L."/>
            <person name="Balint B."/>
            <person name="Merenyi Z."/>
            <person name="de Eugenio L."/>
            <person name="Morin E."/>
            <person name="Martinez A.T."/>
            <person name="Baldrian P."/>
            <person name="Stursova M."/>
            <person name="Martinez M.J."/>
            <person name="Novotny C."/>
            <person name="Magnuson J.K."/>
            <person name="Spatafora J.W."/>
            <person name="Maurice S."/>
            <person name="Pangilinan J."/>
            <person name="Andreopoulos W."/>
            <person name="LaButti K."/>
            <person name="Hundley H."/>
            <person name="Na H."/>
            <person name="Kuo A."/>
            <person name="Barry K."/>
            <person name="Lipzen A."/>
            <person name="Henrissat B."/>
            <person name="Riley R."/>
            <person name="Ahrendt S."/>
            <person name="Nagy L.G."/>
            <person name="Grigoriev I.V."/>
            <person name="Martin F."/>
            <person name="Rosso M.N."/>
        </authorList>
    </citation>
    <scope>NUCLEOTIDE SEQUENCE [LARGE SCALE GENOMIC DNA]</scope>
    <source>
        <strain evidence="3 4">CIRM-BRFM 1785</strain>
    </source>
</reference>
<feature type="compositionally biased region" description="Low complexity" evidence="1">
    <location>
        <begin position="9"/>
        <end position="23"/>
    </location>
</feature>
<feature type="transmembrane region" description="Helical" evidence="2">
    <location>
        <begin position="217"/>
        <end position="250"/>
    </location>
</feature>
<keyword evidence="2" id="KW-0812">Transmembrane</keyword>
<feature type="compositionally biased region" description="Low complexity" evidence="1">
    <location>
        <begin position="345"/>
        <end position="356"/>
    </location>
</feature>
<dbReference type="InterPro" id="IPR021836">
    <property type="entry name" value="DUF3429"/>
</dbReference>
<dbReference type="PANTHER" id="PTHR15887:SF1">
    <property type="entry name" value="TRANSMEMBRANE PROTEIN 69"/>
    <property type="match status" value="1"/>
</dbReference>
<dbReference type="Proteomes" id="UP000814176">
    <property type="component" value="Unassembled WGS sequence"/>
</dbReference>
<evidence type="ECO:0000313" key="4">
    <source>
        <dbReference type="Proteomes" id="UP000814176"/>
    </source>
</evidence>
<accession>A0ABQ8K6K3</accession>
<evidence type="ECO:0000256" key="2">
    <source>
        <dbReference type="SAM" id="Phobius"/>
    </source>
</evidence>
<feature type="compositionally biased region" description="Polar residues" evidence="1">
    <location>
        <begin position="24"/>
        <end position="34"/>
    </location>
</feature>
<proteinExistence type="predicted"/>
<dbReference type="PANTHER" id="PTHR15887">
    <property type="entry name" value="TRANSMEMBRANE PROTEIN 69"/>
    <property type="match status" value="1"/>
</dbReference>
<dbReference type="EMBL" id="JADCUA010000020">
    <property type="protein sequence ID" value="KAH9832880.1"/>
    <property type="molecule type" value="Genomic_DNA"/>
</dbReference>
<feature type="compositionally biased region" description="Basic and acidic residues" evidence="1">
    <location>
        <begin position="310"/>
        <end position="323"/>
    </location>
</feature>
<name>A0ABQ8K6K3_9APHY</name>
<dbReference type="Pfam" id="PF11911">
    <property type="entry name" value="DUF3429"/>
    <property type="match status" value="1"/>
</dbReference>
<feature type="transmembrane region" description="Helical" evidence="2">
    <location>
        <begin position="270"/>
        <end position="291"/>
    </location>
</feature>
<keyword evidence="2" id="KW-0472">Membrane</keyword>
<sequence length="362" mass="38272">MFRVASPALRRTPPVLRRPLSTTAHAPSRSSLKFNPTHPSPVFPRPRACCPPSTLLRGQLLVRGAASHVSGRPGSQTASQAAQNIKEEVGSAGGDLAKTIAGGNIFSDAVAPTQQTFLGITNAVAYAVPTPYIVFGLAGGLPYLGTAAATIYLARQAGIATTGIMTNMDPGVAITVLDQALHIQMTYGAVLLSFLGALHWGFEFAGYGGTKGYPRLLLGMAPVVFGWTTLGLEPVQALIAQWVGFTGLWWADLRATNAGWAPLWYSQYRFYLSILVGTCIIGTLAATSYWGPVGGHGLISHDLNIVRAERKQKQPEREGRVGGEIESLAAPENADSYVIVRKKSNGQNGNGSESGSEQGGEQ</sequence>
<feature type="region of interest" description="Disordered" evidence="1">
    <location>
        <begin position="310"/>
        <end position="329"/>
    </location>
</feature>
<feature type="region of interest" description="Disordered" evidence="1">
    <location>
        <begin position="1"/>
        <end position="44"/>
    </location>
</feature>
<evidence type="ECO:0000256" key="1">
    <source>
        <dbReference type="SAM" id="MobiDB-lite"/>
    </source>
</evidence>
<comment type="caution">
    <text evidence="3">The sequence shown here is derived from an EMBL/GenBank/DDBJ whole genome shotgun (WGS) entry which is preliminary data.</text>
</comment>
<protein>
    <submittedName>
        <fullName evidence="3">Uncharacterized protein</fullName>
    </submittedName>
</protein>
<dbReference type="GeneID" id="72005331"/>